<dbReference type="Proteomes" id="UP001148629">
    <property type="component" value="Unassembled WGS sequence"/>
</dbReference>
<reference evidence="1" key="1">
    <citation type="submission" date="2022-08" db="EMBL/GenBank/DDBJ databases">
        <title>Genome Sequence of Fusarium decemcellulare.</title>
        <authorList>
            <person name="Buettner E."/>
        </authorList>
    </citation>
    <scope>NUCLEOTIDE SEQUENCE</scope>
    <source>
        <strain evidence="1">Babe19</strain>
    </source>
</reference>
<protein>
    <submittedName>
        <fullName evidence="1">Uncharacterized protein</fullName>
    </submittedName>
</protein>
<comment type="caution">
    <text evidence="1">The sequence shown here is derived from an EMBL/GenBank/DDBJ whole genome shotgun (WGS) entry which is preliminary data.</text>
</comment>
<gene>
    <name evidence="1" type="ORF">NM208_g1741</name>
</gene>
<dbReference type="EMBL" id="JANRMS010000094">
    <property type="protein sequence ID" value="KAJ3546968.1"/>
    <property type="molecule type" value="Genomic_DNA"/>
</dbReference>
<keyword evidence="2" id="KW-1185">Reference proteome</keyword>
<proteinExistence type="predicted"/>
<evidence type="ECO:0000313" key="2">
    <source>
        <dbReference type="Proteomes" id="UP001148629"/>
    </source>
</evidence>
<organism evidence="1 2">
    <name type="scientific">Fusarium decemcellulare</name>
    <dbReference type="NCBI Taxonomy" id="57161"/>
    <lineage>
        <taxon>Eukaryota</taxon>
        <taxon>Fungi</taxon>
        <taxon>Dikarya</taxon>
        <taxon>Ascomycota</taxon>
        <taxon>Pezizomycotina</taxon>
        <taxon>Sordariomycetes</taxon>
        <taxon>Hypocreomycetidae</taxon>
        <taxon>Hypocreales</taxon>
        <taxon>Nectriaceae</taxon>
        <taxon>Fusarium</taxon>
        <taxon>Fusarium decemcellulare species complex</taxon>
    </lineage>
</organism>
<accession>A0ACC1SVM0</accession>
<name>A0ACC1SVM0_9HYPO</name>
<sequence>MPNNHAAFQPEPGTPGSQQSIIRACDMCRVKKIRCEPTEEGCAQCSKYNTRCHFTPIALKRKPRRPAGYKYIAELEERLKNMEGLLEKALLRKPTRNESQLSQGEGIMDFEECQIGEADNNPSASAMELTTDYSGPVATFDDTSTLTGLPPPPWYGEIQQPSGETMQIHDPMTSPLRPSAFKVGMALGPYSLPTFKDLPPKSVALELVMETFKSINDFFPLFDEQDFLQKFNSHYLNSSPSNPEWWACINVVLCMAHRFRSMRMLETEVESAQACGYIHNALAVVAELNILHNNLSAVQALIGMALVLQGTPNPHPASVLIAAAIRLAQSMGLHRKTEDNALTESEKEQRRRVFWIAYFLDKDISLRMGTPFAQDDDDMDAELPTGSLTKLPFNNNGGPCTIDFFKSRIGLAVIQGQVYKRLYSVQATRQTEAQRSAVAQELHCILSYWRDGVDIDFEDDPTTPVRAPLSVDLLHLFCLRFMYVHCLVKIDRQLAQGEPTSSP</sequence>
<evidence type="ECO:0000313" key="1">
    <source>
        <dbReference type="EMBL" id="KAJ3546968.1"/>
    </source>
</evidence>